<dbReference type="HOGENOM" id="CLU_218961_0_0_6"/>
<reference evidence="1 2" key="1">
    <citation type="journal article" date="2004" name="Nat. Genet.">
        <title>Evidence in the Legionella pneumophila genome for exploitation of host cell functions and high genome plasticity.</title>
        <authorList>
            <person name="Cazalet C."/>
            <person name="Rusniok C."/>
            <person name="Bruggemann H."/>
            <person name="Zidane N."/>
            <person name="Magnier A."/>
            <person name="Ma L."/>
            <person name="Tichit M."/>
            <person name="Jarraud S."/>
            <person name="Bouchier C."/>
            <person name="Vandenesch F."/>
            <person name="Kunst F."/>
            <person name="Etienne J."/>
            <person name="Glaser P."/>
            <person name="Buchrieser C."/>
        </authorList>
    </citation>
    <scope>NUCLEOTIDE SEQUENCE [LARGE SCALE GENOMIC DNA]</scope>
    <source>
        <strain evidence="1 2">Lens</strain>
        <plasmid evidence="2">Plasmid pLPL</plasmid>
    </source>
</reference>
<sequence>MYIFLSCLYGSELGKWDKPYMQKFLSCLYGSERNSTAGPF</sequence>
<dbReference type="AlphaFoldDB" id="Q5WRW2"/>
<protein>
    <submittedName>
        <fullName evidence="1">Uncharacterized protein</fullName>
    </submittedName>
</protein>
<keyword evidence="1" id="KW-0614">Plasmid</keyword>
<geneLocation type="plasmid" evidence="1 2">
    <name>pLPL</name>
</geneLocation>
<gene>
    <name evidence="1" type="ordered locus">plpl0046</name>
</gene>
<proteinExistence type="predicted"/>
<name>Q5WRW2_LEGPL</name>
<dbReference type="Proteomes" id="UP000002517">
    <property type="component" value="Plasmid pLPL"/>
</dbReference>
<evidence type="ECO:0000313" key="1">
    <source>
        <dbReference type="EMBL" id="CAH17365.1"/>
    </source>
</evidence>
<dbReference type="EMBL" id="CR628339">
    <property type="protein sequence ID" value="CAH17365.1"/>
    <property type="molecule type" value="Genomic_DNA"/>
</dbReference>
<dbReference type="AntiFam" id="ANF00270">
    <property type="entry name" value="Translation of CRISPR region"/>
</dbReference>
<evidence type="ECO:0000313" key="2">
    <source>
        <dbReference type="Proteomes" id="UP000002517"/>
    </source>
</evidence>
<accession>Q5WRW2</accession>
<organism evidence="1 2">
    <name type="scientific">Legionella pneumophila (strain Lens)</name>
    <dbReference type="NCBI Taxonomy" id="297245"/>
    <lineage>
        <taxon>Bacteria</taxon>
        <taxon>Pseudomonadati</taxon>
        <taxon>Pseudomonadota</taxon>
        <taxon>Gammaproteobacteria</taxon>
        <taxon>Legionellales</taxon>
        <taxon>Legionellaceae</taxon>
        <taxon>Legionella</taxon>
    </lineage>
</organism>
<dbReference type="KEGG" id="lpf:plpl0046"/>